<evidence type="ECO:0000313" key="1">
    <source>
        <dbReference type="EMBL" id="JAH04040.1"/>
    </source>
</evidence>
<protein>
    <submittedName>
        <fullName evidence="1">Uncharacterized protein</fullName>
    </submittedName>
</protein>
<reference evidence="1" key="1">
    <citation type="submission" date="2014-11" db="EMBL/GenBank/DDBJ databases">
        <authorList>
            <person name="Amaro Gonzalez C."/>
        </authorList>
    </citation>
    <scope>NUCLEOTIDE SEQUENCE</scope>
</reference>
<reference evidence="1" key="2">
    <citation type="journal article" date="2015" name="Fish Shellfish Immunol.">
        <title>Early steps in the European eel (Anguilla anguilla)-Vibrio vulnificus interaction in the gills: Role of the RtxA13 toxin.</title>
        <authorList>
            <person name="Callol A."/>
            <person name="Pajuelo D."/>
            <person name="Ebbesson L."/>
            <person name="Teles M."/>
            <person name="MacKenzie S."/>
            <person name="Amaro C."/>
        </authorList>
    </citation>
    <scope>NUCLEOTIDE SEQUENCE</scope>
</reference>
<name>A0A0E9PIX7_ANGAN</name>
<dbReference type="EMBL" id="GBXM01104537">
    <property type="protein sequence ID" value="JAH04040.1"/>
    <property type="molecule type" value="Transcribed_RNA"/>
</dbReference>
<organism evidence="1">
    <name type="scientific">Anguilla anguilla</name>
    <name type="common">European freshwater eel</name>
    <name type="synonym">Muraena anguilla</name>
    <dbReference type="NCBI Taxonomy" id="7936"/>
    <lineage>
        <taxon>Eukaryota</taxon>
        <taxon>Metazoa</taxon>
        <taxon>Chordata</taxon>
        <taxon>Craniata</taxon>
        <taxon>Vertebrata</taxon>
        <taxon>Euteleostomi</taxon>
        <taxon>Actinopterygii</taxon>
        <taxon>Neopterygii</taxon>
        <taxon>Teleostei</taxon>
        <taxon>Anguilliformes</taxon>
        <taxon>Anguillidae</taxon>
        <taxon>Anguilla</taxon>
    </lineage>
</organism>
<sequence length="42" mass="4923">MDKCIQVRCHSKWQSYPLISIFSTTSSSWALFDKIKDVNMVK</sequence>
<accession>A0A0E9PIX7</accession>
<proteinExistence type="predicted"/>
<dbReference type="AlphaFoldDB" id="A0A0E9PIX7"/>